<dbReference type="SMART" id="SM01327">
    <property type="entry name" value="Zds_C"/>
    <property type="match status" value="1"/>
</dbReference>
<feature type="domain" description="Protein Zds1 C-terminal" evidence="2">
    <location>
        <begin position="1"/>
        <end position="47"/>
    </location>
</feature>
<dbReference type="PANTHER" id="PTHR28089">
    <property type="entry name" value="PROTEIN ZDS1-RELATED"/>
    <property type="match status" value="1"/>
</dbReference>
<sequence>MYMTRLPLQVERAIYKLSHVKLANPRRPLKEQVLISNLMFWYLSVISTAEQKQIQPRKLMGKKKRPPKKALKPSKSKAALMSNNPSRHQSTGFVVPENYLNPKQPVKKKNQQQLDSSSDEDDDDDDEDSSSSSDEDDDNISLGRMYKTKK</sequence>
<feature type="compositionally biased region" description="Polar residues" evidence="1">
    <location>
        <begin position="83"/>
        <end position="92"/>
    </location>
</feature>
<dbReference type="STRING" id="4846.A0A367IT59"/>
<feature type="compositionally biased region" description="Acidic residues" evidence="1">
    <location>
        <begin position="117"/>
        <end position="139"/>
    </location>
</feature>
<feature type="region of interest" description="Disordered" evidence="1">
    <location>
        <begin position="51"/>
        <end position="150"/>
    </location>
</feature>
<dbReference type="GO" id="GO:0005737">
    <property type="term" value="C:cytoplasm"/>
    <property type="evidence" value="ECO:0007669"/>
    <property type="project" value="TreeGrafter"/>
</dbReference>
<protein>
    <recommendedName>
        <fullName evidence="2">Protein Zds1 C-terminal domain-containing protein</fullName>
    </recommendedName>
</protein>
<dbReference type="Proteomes" id="UP000253551">
    <property type="component" value="Unassembled WGS sequence"/>
</dbReference>
<name>A0A367IT59_RHIST</name>
<evidence type="ECO:0000313" key="4">
    <source>
        <dbReference type="Proteomes" id="UP000253551"/>
    </source>
</evidence>
<dbReference type="InterPro" id="IPR013941">
    <property type="entry name" value="ZDS1_C"/>
</dbReference>
<reference evidence="3 4" key="1">
    <citation type="journal article" date="2018" name="G3 (Bethesda)">
        <title>Phylogenetic and Phylogenomic Definition of Rhizopus Species.</title>
        <authorList>
            <person name="Gryganskyi A.P."/>
            <person name="Golan J."/>
            <person name="Dolatabadi S."/>
            <person name="Mondo S."/>
            <person name="Robb S."/>
            <person name="Idnurm A."/>
            <person name="Muszewska A."/>
            <person name="Steczkiewicz K."/>
            <person name="Masonjones S."/>
            <person name="Liao H.L."/>
            <person name="Gajdeczka M.T."/>
            <person name="Anike F."/>
            <person name="Vuek A."/>
            <person name="Anishchenko I.M."/>
            <person name="Voigt K."/>
            <person name="de Hoog G.S."/>
            <person name="Smith M.E."/>
            <person name="Heitman J."/>
            <person name="Vilgalys R."/>
            <person name="Stajich J.E."/>
        </authorList>
    </citation>
    <scope>NUCLEOTIDE SEQUENCE [LARGE SCALE GENOMIC DNA]</scope>
    <source>
        <strain evidence="3 4">LSU 92-RS-03</strain>
    </source>
</reference>
<dbReference type="GO" id="GO:0010971">
    <property type="term" value="P:positive regulation of G2/M transition of mitotic cell cycle"/>
    <property type="evidence" value="ECO:0007669"/>
    <property type="project" value="TreeGrafter"/>
</dbReference>
<keyword evidence="4" id="KW-1185">Reference proteome</keyword>
<dbReference type="EMBL" id="PJQM01005772">
    <property type="protein sequence ID" value="RCH80885.1"/>
    <property type="molecule type" value="Genomic_DNA"/>
</dbReference>
<gene>
    <name evidence="3" type="ORF">CU098_007297</name>
</gene>
<dbReference type="InterPro" id="IPR040206">
    <property type="entry name" value="Zds1/2"/>
</dbReference>
<comment type="caution">
    <text evidence="3">The sequence shown here is derived from an EMBL/GenBank/DDBJ whole genome shotgun (WGS) entry which is preliminary data.</text>
</comment>
<evidence type="ECO:0000256" key="1">
    <source>
        <dbReference type="SAM" id="MobiDB-lite"/>
    </source>
</evidence>
<dbReference type="Pfam" id="PF08632">
    <property type="entry name" value="Zds_C"/>
    <property type="match status" value="1"/>
</dbReference>
<dbReference type="OrthoDB" id="5589766at2759"/>
<evidence type="ECO:0000313" key="3">
    <source>
        <dbReference type="EMBL" id="RCH80885.1"/>
    </source>
</evidence>
<evidence type="ECO:0000259" key="2">
    <source>
        <dbReference type="SMART" id="SM01327"/>
    </source>
</evidence>
<dbReference type="PANTHER" id="PTHR28089:SF1">
    <property type="entry name" value="PROTEIN ZDS1-RELATED"/>
    <property type="match status" value="1"/>
</dbReference>
<organism evidence="3 4">
    <name type="scientific">Rhizopus stolonifer</name>
    <name type="common">Rhizopus nigricans</name>
    <dbReference type="NCBI Taxonomy" id="4846"/>
    <lineage>
        <taxon>Eukaryota</taxon>
        <taxon>Fungi</taxon>
        <taxon>Fungi incertae sedis</taxon>
        <taxon>Mucoromycota</taxon>
        <taxon>Mucoromycotina</taxon>
        <taxon>Mucoromycetes</taxon>
        <taxon>Mucorales</taxon>
        <taxon>Mucorineae</taxon>
        <taxon>Rhizopodaceae</taxon>
        <taxon>Rhizopus</taxon>
    </lineage>
</organism>
<accession>A0A367IT59</accession>
<feature type="compositionally biased region" description="Basic residues" evidence="1">
    <location>
        <begin position="59"/>
        <end position="75"/>
    </location>
</feature>
<dbReference type="AlphaFoldDB" id="A0A367IT59"/>
<dbReference type="GO" id="GO:0030010">
    <property type="term" value="P:establishment of cell polarity"/>
    <property type="evidence" value="ECO:0007669"/>
    <property type="project" value="TreeGrafter"/>
</dbReference>
<proteinExistence type="predicted"/>